<proteinExistence type="predicted"/>
<name>A0AAV7DPS9_ARIFI</name>
<evidence type="ECO:0000313" key="2">
    <source>
        <dbReference type="EMBL" id="KAG9438563.1"/>
    </source>
</evidence>
<sequence>MARESMPLRTQRKLGRDQKDLEMTDVLRSGFNEGKSSALDPRPFEYDTHSVGVFAYAYYYADGNAQVIALRVVRQHRPINISSARPQGRLEWRPVAHGKQQSS</sequence>
<dbReference type="AlphaFoldDB" id="A0AAV7DPS9"/>
<organism evidence="2 3">
    <name type="scientific">Aristolochia fimbriata</name>
    <name type="common">White veined hardy Dutchman's pipe vine</name>
    <dbReference type="NCBI Taxonomy" id="158543"/>
    <lineage>
        <taxon>Eukaryota</taxon>
        <taxon>Viridiplantae</taxon>
        <taxon>Streptophyta</taxon>
        <taxon>Embryophyta</taxon>
        <taxon>Tracheophyta</taxon>
        <taxon>Spermatophyta</taxon>
        <taxon>Magnoliopsida</taxon>
        <taxon>Magnoliidae</taxon>
        <taxon>Piperales</taxon>
        <taxon>Aristolochiaceae</taxon>
        <taxon>Aristolochia</taxon>
    </lineage>
</organism>
<dbReference type="Proteomes" id="UP000825729">
    <property type="component" value="Unassembled WGS sequence"/>
</dbReference>
<evidence type="ECO:0000256" key="1">
    <source>
        <dbReference type="SAM" id="MobiDB-lite"/>
    </source>
</evidence>
<keyword evidence="3" id="KW-1185">Reference proteome</keyword>
<dbReference type="EMBL" id="JAINDJ010000056">
    <property type="protein sequence ID" value="KAG9438563.1"/>
    <property type="molecule type" value="Genomic_DNA"/>
</dbReference>
<accession>A0AAV7DPS9</accession>
<protein>
    <recommendedName>
        <fullName evidence="4">BrnT family toxin</fullName>
    </recommendedName>
</protein>
<reference evidence="2 3" key="1">
    <citation type="submission" date="2021-07" db="EMBL/GenBank/DDBJ databases">
        <title>The Aristolochia fimbriata genome: insights into angiosperm evolution, floral development and chemical biosynthesis.</title>
        <authorList>
            <person name="Jiao Y."/>
        </authorList>
    </citation>
    <scope>NUCLEOTIDE SEQUENCE [LARGE SCALE GENOMIC DNA]</scope>
    <source>
        <strain evidence="2">IBCAS-2021</strain>
        <tissue evidence="2">Leaf</tissue>
    </source>
</reference>
<gene>
    <name evidence="2" type="ORF">H6P81_021485</name>
</gene>
<comment type="caution">
    <text evidence="2">The sequence shown here is derived from an EMBL/GenBank/DDBJ whole genome shotgun (WGS) entry which is preliminary data.</text>
</comment>
<feature type="region of interest" description="Disordered" evidence="1">
    <location>
        <begin position="83"/>
        <end position="103"/>
    </location>
</feature>
<evidence type="ECO:0008006" key="4">
    <source>
        <dbReference type="Google" id="ProtNLM"/>
    </source>
</evidence>
<feature type="region of interest" description="Disordered" evidence="1">
    <location>
        <begin position="1"/>
        <end position="21"/>
    </location>
</feature>
<evidence type="ECO:0000313" key="3">
    <source>
        <dbReference type="Proteomes" id="UP000825729"/>
    </source>
</evidence>